<evidence type="ECO:0000256" key="1">
    <source>
        <dbReference type="ARBA" id="ARBA00004123"/>
    </source>
</evidence>
<dbReference type="InterPro" id="IPR044998">
    <property type="entry name" value="Timeless"/>
</dbReference>
<dbReference type="OrthoDB" id="310853at2759"/>
<sequence length="1060" mass="123410">MVRVEAENDQFDPELKYLLISVCSALGGYEKCDKIPEAVPKECILTDSDDGGKYIYVLGEECLECLRDLKRFLRQEDYTSDKQAIRLLGRWDILNKDLIPIFLLNSEMSNSFQERHCLACIELFVPLTWKVDQESEYPLESLEYLRTHKQAFLREGLFEGIFGVLVKLLSKPLRERSERENGFIGLILNLIRNLLAIPDRQASIKDSAERYEQSFTQERIILRLQESNLLELLLTFASSADDSDFLSWNMTVQEIFCGLFGNFDPSSFLLPQNDNPAASKLGELLRQEELRKQQSLASMPTRHHRFGGAYKVNLGDGKDIVLHSQDAGYTPLSANLDKTKKKMAPKRRSKETKFMAELKTKEGRQCMRQTSLTFLENCFNPLFTAVRYDLEREIHSIKEEDYGNFFFLNGYFLNVYKLVKENPKCLPEGTQEPGFDGISRIMTIPSILFIVRRMIKIMDEKNWNELYTAVDCLKHLFHVLNVMYTSEDEMYQEMATALQNNIYYEESILKLFITLISQYKSQSIGYLRSLVELIHVLLKLLERFSKSKNYMFIRSKKAKSRKKAKVDSEGNPEGGAEEPTSADPENQPEDTEPQVDEDTMRTTYSEKLFRFQEYESKFARESILANYIVLLESHETLNENDLYHIVTMFHRMFIKSKIEPIFYKLSVLHVFNDLIQMQRKHPLGATTPYKELIKFSRHCLRQMFKALEKNPLLTVEILYPKYRQDCIRIQYGEDGLPDEDYTADKEKNDQSEMLKRAREDSSSDESENSEQDLAIQSIRKALPTQLSWSQKIGVAIGHLLTHEHRDLLEWLKSMISKSVEEKQSNAHMDLDDQALLPNFMLRTSNESYKLAMKDDSQFRELLKLFKFIEEDPDIHPSLEGEPDQMEWAIPSYLTEQELIEDLEIIDQFMANPLRPDGKPLKEAKKKSKKPKKHPKDREEKRKKKKKTKKKVEPLKIFKSVEFIEDSDEGDDEEFFEREREMARRRAEQRRNAGFAINPTKYNVLETEEELIEQVKKALANDPESDNDDEDPSTPGSQSANEESDEAEPEYSNSEASEDDE</sequence>
<feature type="region of interest" description="Disordered" evidence="5">
    <location>
        <begin position="911"/>
        <end position="1000"/>
    </location>
</feature>
<dbReference type="PANTHER" id="PTHR22940">
    <property type="entry name" value="TIMEOUT/TIMELESS-2"/>
    <property type="match status" value="1"/>
</dbReference>
<dbReference type="STRING" id="1314790.A0A1Y1YPE2"/>
<dbReference type="PANTHER" id="PTHR22940:SF4">
    <property type="entry name" value="PROTEIN TIMELESS HOMOLOG"/>
    <property type="match status" value="1"/>
</dbReference>
<feature type="compositionally biased region" description="Acidic residues" evidence="5">
    <location>
        <begin position="586"/>
        <end position="597"/>
    </location>
</feature>
<evidence type="ECO:0000313" key="7">
    <source>
        <dbReference type="EMBL" id="ORX99636.1"/>
    </source>
</evidence>
<dbReference type="SUPFAM" id="SSF48371">
    <property type="entry name" value="ARM repeat"/>
    <property type="match status" value="1"/>
</dbReference>
<feature type="compositionally biased region" description="Acidic residues" evidence="5">
    <location>
        <begin position="962"/>
        <end position="975"/>
    </location>
</feature>
<comment type="subcellular location">
    <subcellularLocation>
        <location evidence="1">Nucleus</location>
    </subcellularLocation>
</comment>
<feature type="region of interest" description="Disordered" evidence="5">
    <location>
        <begin position="1014"/>
        <end position="1060"/>
    </location>
</feature>
<evidence type="ECO:0000259" key="6">
    <source>
        <dbReference type="Pfam" id="PF04821"/>
    </source>
</evidence>
<feature type="compositionally biased region" description="Basic residues" evidence="5">
    <location>
        <begin position="923"/>
        <end position="949"/>
    </location>
</feature>
<feature type="compositionally biased region" description="Acidic residues" evidence="5">
    <location>
        <begin position="1022"/>
        <end position="1031"/>
    </location>
</feature>
<feature type="compositionally biased region" description="Basic and acidic residues" evidence="5">
    <location>
        <begin position="976"/>
        <end position="990"/>
    </location>
</feature>
<feature type="domain" description="Timeless N-terminal" evidence="6">
    <location>
        <begin position="56"/>
        <end position="312"/>
    </location>
</feature>
<evidence type="ECO:0000256" key="2">
    <source>
        <dbReference type="ARBA" id="ARBA00022880"/>
    </source>
</evidence>
<keyword evidence="3" id="KW-0539">Nucleus</keyword>
<dbReference type="GO" id="GO:0006281">
    <property type="term" value="P:DNA repair"/>
    <property type="evidence" value="ECO:0007669"/>
    <property type="project" value="TreeGrafter"/>
</dbReference>
<organism evidence="7 8">
    <name type="scientific">Basidiobolus meristosporus CBS 931.73</name>
    <dbReference type="NCBI Taxonomy" id="1314790"/>
    <lineage>
        <taxon>Eukaryota</taxon>
        <taxon>Fungi</taxon>
        <taxon>Fungi incertae sedis</taxon>
        <taxon>Zoopagomycota</taxon>
        <taxon>Entomophthoromycotina</taxon>
        <taxon>Basidiobolomycetes</taxon>
        <taxon>Basidiobolales</taxon>
        <taxon>Basidiobolaceae</taxon>
        <taxon>Basidiobolus</taxon>
    </lineage>
</organism>
<dbReference type="GO" id="GO:0003677">
    <property type="term" value="F:DNA binding"/>
    <property type="evidence" value="ECO:0007669"/>
    <property type="project" value="TreeGrafter"/>
</dbReference>
<evidence type="ECO:0000256" key="3">
    <source>
        <dbReference type="ARBA" id="ARBA00023242"/>
    </source>
</evidence>
<evidence type="ECO:0000256" key="4">
    <source>
        <dbReference type="ARBA" id="ARBA00023306"/>
    </source>
</evidence>
<comment type="caution">
    <text evidence="7">The sequence shown here is derived from an EMBL/GenBank/DDBJ whole genome shotgun (WGS) entry which is preliminary data.</text>
</comment>
<dbReference type="FunCoup" id="A0A1Y1YPE2">
    <property type="interactions" value="177"/>
</dbReference>
<proteinExistence type="predicted"/>
<evidence type="ECO:0000313" key="8">
    <source>
        <dbReference type="Proteomes" id="UP000193498"/>
    </source>
</evidence>
<protein>
    <submittedName>
        <fullName evidence="7">Timeless-domain-containing protein</fullName>
    </submittedName>
</protein>
<accession>A0A1Y1YPE2</accession>
<dbReference type="InParanoid" id="A0A1Y1YPE2"/>
<dbReference type="InterPro" id="IPR006906">
    <property type="entry name" value="Timeless_N"/>
</dbReference>
<dbReference type="GO" id="GO:0031298">
    <property type="term" value="C:replication fork protection complex"/>
    <property type="evidence" value="ECO:0007669"/>
    <property type="project" value="TreeGrafter"/>
</dbReference>
<dbReference type="EMBL" id="MCFE01000094">
    <property type="protein sequence ID" value="ORX99636.1"/>
    <property type="molecule type" value="Genomic_DNA"/>
</dbReference>
<keyword evidence="8" id="KW-1185">Reference proteome</keyword>
<dbReference type="InterPro" id="IPR016024">
    <property type="entry name" value="ARM-type_fold"/>
</dbReference>
<dbReference type="Pfam" id="PF04821">
    <property type="entry name" value="TIMELESS"/>
    <property type="match status" value="1"/>
</dbReference>
<keyword evidence="2" id="KW-0236">DNA replication inhibitor</keyword>
<dbReference type="Proteomes" id="UP000193498">
    <property type="component" value="Unassembled WGS sequence"/>
</dbReference>
<gene>
    <name evidence="7" type="ORF">K493DRAFT_279451</name>
</gene>
<keyword evidence="4" id="KW-0131">Cell cycle</keyword>
<dbReference type="GO" id="GO:0043111">
    <property type="term" value="P:replication fork arrest"/>
    <property type="evidence" value="ECO:0007669"/>
    <property type="project" value="TreeGrafter"/>
</dbReference>
<feature type="region of interest" description="Disordered" evidence="5">
    <location>
        <begin position="738"/>
        <end position="772"/>
    </location>
</feature>
<feature type="region of interest" description="Disordered" evidence="5">
    <location>
        <begin position="563"/>
        <end position="599"/>
    </location>
</feature>
<feature type="compositionally biased region" description="Basic and acidic residues" evidence="5">
    <location>
        <begin position="742"/>
        <end position="761"/>
    </location>
</feature>
<evidence type="ECO:0000256" key="5">
    <source>
        <dbReference type="SAM" id="MobiDB-lite"/>
    </source>
</evidence>
<name>A0A1Y1YPE2_9FUNG</name>
<dbReference type="AlphaFoldDB" id="A0A1Y1YPE2"/>
<dbReference type="GO" id="GO:0000076">
    <property type="term" value="P:DNA replication checkpoint signaling"/>
    <property type="evidence" value="ECO:0007669"/>
    <property type="project" value="TreeGrafter"/>
</dbReference>
<reference evidence="7 8" key="1">
    <citation type="submission" date="2016-07" db="EMBL/GenBank/DDBJ databases">
        <title>Pervasive Adenine N6-methylation of Active Genes in Fungi.</title>
        <authorList>
            <consortium name="DOE Joint Genome Institute"/>
            <person name="Mondo S.J."/>
            <person name="Dannebaum R.O."/>
            <person name="Kuo R.C."/>
            <person name="Labutti K."/>
            <person name="Haridas S."/>
            <person name="Kuo A."/>
            <person name="Salamov A."/>
            <person name="Ahrendt S.R."/>
            <person name="Lipzen A."/>
            <person name="Sullivan W."/>
            <person name="Andreopoulos W.B."/>
            <person name="Clum A."/>
            <person name="Lindquist E."/>
            <person name="Daum C."/>
            <person name="Ramamoorthy G.K."/>
            <person name="Gryganskyi A."/>
            <person name="Culley D."/>
            <person name="Magnuson J.K."/>
            <person name="James T.Y."/>
            <person name="O'Malley M.A."/>
            <person name="Stajich J.E."/>
            <person name="Spatafora J.W."/>
            <person name="Visel A."/>
            <person name="Grigoriev I.V."/>
        </authorList>
    </citation>
    <scope>NUCLEOTIDE SEQUENCE [LARGE SCALE GENOMIC DNA]</scope>
    <source>
        <strain evidence="7 8">CBS 931.73</strain>
    </source>
</reference>